<keyword evidence="2" id="KW-1185">Reference proteome</keyword>
<dbReference type="Proteomes" id="UP000007364">
    <property type="component" value="Unassembled WGS sequence"/>
</dbReference>
<reference evidence="1 2" key="1">
    <citation type="journal article" date="2012" name="J. Bacteriol.">
        <title>Genome Sequence of Galbibacter marinum Type Strain ck-I2-15.</title>
        <authorList>
            <person name="Lai Q."/>
            <person name="Li C."/>
            <person name="Shao Z."/>
        </authorList>
    </citation>
    <scope>NUCLEOTIDE SEQUENCE [LARGE SCALE GENOMIC DNA]</scope>
    <source>
        <strain evidence="2">ck-I2-15</strain>
    </source>
</reference>
<organism evidence="1 2">
    <name type="scientific">Galbibacter marinus</name>
    <dbReference type="NCBI Taxonomy" id="555500"/>
    <lineage>
        <taxon>Bacteria</taxon>
        <taxon>Pseudomonadati</taxon>
        <taxon>Bacteroidota</taxon>
        <taxon>Flavobacteriia</taxon>
        <taxon>Flavobacteriales</taxon>
        <taxon>Flavobacteriaceae</taxon>
        <taxon>Galbibacter</taxon>
    </lineage>
</organism>
<dbReference type="eggNOG" id="COG0457">
    <property type="taxonomic scope" value="Bacteria"/>
</dbReference>
<dbReference type="AlphaFoldDB" id="K2PUE7"/>
<dbReference type="STRING" id="555500.I215_08091"/>
<evidence type="ECO:0000313" key="1">
    <source>
        <dbReference type="EMBL" id="EKF55189.1"/>
    </source>
</evidence>
<dbReference type="RefSeq" id="WP_008991473.1">
    <property type="nucleotide sequence ID" value="NZ_AMSG01000009.1"/>
</dbReference>
<dbReference type="OrthoDB" id="187854at2"/>
<name>K2PUE7_9FLAO</name>
<dbReference type="Pfam" id="PF11138">
    <property type="entry name" value="DUF2911"/>
    <property type="match status" value="1"/>
</dbReference>
<comment type="caution">
    <text evidence="1">The sequence shown here is derived from an EMBL/GenBank/DDBJ whole genome shotgun (WGS) entry which is preliminary data.</text>
</comment>
<gene>
    <name evidence="1" type="ORF">I215_08091</name>
</gene>
<protein>
    <recommendedName>
        <fullName evidence="3">Asparagine synthetase B</fullName>
    </recommendedName>
</protein>
<evidence type="ECO:0008006" key="3">
    <source>
        <dbReference type="Google" id="ProtNLM"/>
    </source>
</evidence>
<dbReference type="PATRIC" id="fig|555500.3.peg.1677"/>
<evidence type="ECO:0000313" key="2">
    <source>
        <dbReference type="Proteomes" id="UP000007364"/>
    </source>
</evidence>
<dbReference type="EMBL" id="AMSG01000009">
    <property type="protein sequence ID" value="EKF55189.1"/>
    <property type="molecule type" value="Genomic_DNA"/>
</dbReference>
<dbReference type="InterPro" id="IPR021314">
    <property type="entry name" value="DUF2911"/>
</dbReference>
<accession>K2PUE7</accession>
<sequence>MIKTIIASLFVLTMIFGAELQAQKFSGLDKSPADIAYFRPEKNAAPLVKVVYSRPQLKDRTVGIDLAPFGDVWRTGANEATEIKFYKETGFGDQTIAAGTYSLFSIPGKDEWTIILSKDLDVWGAYSYNPDNDVARITVKPSTSEESLEAFGITFAPNGDAGAQMVMGWDTVRVAVPLSYQY</sequence>
<proteinExistence type="predicted"/>